<keyword evidence="1" id="KW-0812">Transmembrane</keyword>
<dbReference type="Proteomes" id="UP000295645">
    <property type="component" value="Unassembled WGS sequence"/>
</dbReference>
<dbReference type="InterPro" id="IPR013362">
    <property type="entry name" value="Pilus_4_PilV"/>
</dbReference>
<keyword evidence="1" id="KW-0472">Membrane</keyword>
<evidence type="ECO:0000313" key="3">
    <source>
        <dbReference type="Proteomes" id="UP000295645"/>
    </source>
</evidence>
<feature type="transmembrane region" description="Helical" evidence="1">
    <location>
        <begin position="15"/>
        <end position="39"/>
    </location>
</feature>
<proteinExistence type="predicted"/>
<evidence type="ECO:0000313" key="2">
    <source>
        <dbReference type="EMBL" id="TCV97028.1"/>
    </source>
</evidence>
<dbReference type="NCBIfam" id="TIGR02523">
    <property type="entry name" value="type_IV_pilV"/>
    <property type="match status" value="1"/>
</dbReference>
<gene>
    <name evidence="2" type="ORF">EC912_10121</name>
</gene>
<dbReference type="Pfam" id="PF07963">
    <property type="entry name" value="N_methyl"/>
    <property type="match status" value="1"/>
</dbReference>
<sequence>MAQGLSLRVQRGVSLIEVLMAVLIFCIGLIGLAGLLVMATKSNHSAYIRTQVTFLANSMADRMRANPVGLWTLAYNDTAYPVSGTPDACDATTGCNPAKVALRDKIIWSQQLTQSLPGVGPTSIKCVSPTTGSVPAAPYATRPPYGGSCTMTIQWAERGITGADDKIATGSLQSFTWVFQP</sequence>
<dbReference type="AlphaFoldDB" id="A0A4R3YYS1"/>
<reference evidence="2 3" key="1">
    <citation type="submission" date="2019-03" db="EMBL/GenBank/DDBJ databases">
        <title>Above-ground endophytic microbial communities from plants in different locations in the United States.</title>
        <authorList>
            <person name="Frank C."/>
        </authorList>
    </citation>
    <scope>NUCLEOTIDE SEQUENCE [LARGE SCALE GENOMIC DNA]</scope>
    <source>
        <strain evidence="2 3">LP_13_YM</strain>
    </source>
</reference>
<dbReference type="InterPro" id="IPR012902">
    <property type="entry name" value="N_methyl_site"/>
</dbReference>
<dbReference type="EMBL" id="SMCS01000001">
    <property type="protein sequence ID" value="TCV97028.1"/>
    <property type="molecule type" value="Genomic_DNA"/>
</dbReference>
<name>A0A4R3YYS1_9GAMM</name>
<dbReference type="RefSeq" id="WP_207906738.1">
    <property type="nucleotide sequence ID" value="NZ_SMCS01000001.1"/>
</dbReference>
<keyword evidence="1" id="KW-1133">Transmembrane helix</keyword>
<protein>
    <submittedName>
        <fullName evidence="2">Type IV pilus assembly protein PilV</fullName>
    </submittedName>
</protein>
<comment type="caution">
    <text evidence="2">The sequence shown here is derived from an EMBL/GenBank/DDBJ whole genome shotgun (WGS) entry which is preliminary data.</text>
</comment>
<organism evidence="2 3">
    <name type="scientific">Luteibacter rhizovicinus</name>
    <dbReference type="NCBI Taxonomy" id="242606"/>
    <lineage>
        <taxon>Bacteria</taxon>
        <taxon>Pseudomonadati</taxon>
        <taxon>Pseudomonadota</taxon>
        <taxon>Gammaproteobacteria</taxon>
        <taxon>Lysobacterales</taxon>
        <taxon>Rhodanobacteraceae</taxon>
        <taxon>Luteibacter</taxon>
    </lineage>
</organism>
<accession>A0A4R3YYS1</accession>
<keyword evidence="3" id="KW-1185">Reference proteome</keyword>
<dbReference type="NCBIfam" id="TIGR02532">
    <property type="entry name" value="IV_pilin_GFxxxE"/>
    <property type="match status" value="1"/>
</dbReference>
<evidence type="ECO:0000256" key="1">
    <source>
        <dbReference type="SAM" id="Phobius"/>
    </source>
</evidence>